<reference evidence="2 3" key="1">
    <citation type="journal article" date="2021" name="Comput. Struct. Biotechnol. J.">
        <title>De novo genome assembly of the potent medicinal plant Rehmannia glutinosa using nanopore technology.</title>
        <authorList>
            <person name="Ma L."/>
            <person name="Dong C."/>
            <person name="Song C."/>
            <person name="Wang X."/>
            <person name="Zheng X."/>
            <person name="Niu Y."/>
            <person name="Chen S."/>
            <person name="Feng W."/>
        </authorList>
    </citation>
    <scope>NUCLEOTIDE SEQUENCE [LARGE SCALE GENOMIC DNA]</scope>
    <source>
        <strain evidence="2">DH-2019</strain>
    </source>
</reference>
<accession>A0ABR0XKQ0</accession>
<dbReference type="EMBL" id="JABTTQ020000003">
    <property type="protein sequence ID" value="KAK6159680.1"/>
    <property type="molecule type" value="Genomic_DNA"/>
</dbReference>
<dbReference type="Proteomes" id="UP001318860">
    <property type="component" value="Unassembled WGS sequence"/>
</dbReference>
<feature type="domain" description="Reverse transcriptase zinc-binding" evidence="1">
    <location>
        <begin position="131"/>
        <end position="213"/>
    </location>
</feature>
<dbReference type="Pfam" id="PF13966">
    <property type="entry name" value="zf-RVT"/>
    <property type="match status" value="1"/>
</dbReference>
<keyword evidence="3" id="KW-1185">Reference proteome</keyword>
<evidence type="ECO:0000259" key="1">
    <source>
        <dbReference type="Pfam" id="PF13966"/>
    </source>
</evidence>
<protein>
    <recommendedName>
        <fullName evidence="1">Reverse transcriptase zinc-binding domain-containing protein</fullName>
    </recommendedName>
</protein>
<evidence type="ECO:0000313" key="2">
    <source>
        <dbReference type="EMBL" id="KAK6159680.1"/>
    </source>
</evidence>
<name>A0ABR0XKQ0_REHGL</name>
<gene>
    <name evidence="2" type="ORF">DH2020_003061</name>
</gene>
<dbReference type="InterPro" id="IPR026960">
    <property type="entry name" value="RVT-Znf"/>
</dbReference>
<proteinExistence type="predicted"/>
<evidence type="ECO:0000313" key="3">
    <source>
        <dbReference type="Proteomes" id="UP001318860"/>
    </source>
</evidence>
<organism evidence="2 3">
    <name type="scientific">Rehmannia glutinosa</name>
    <name type="common">Chinese foxglove</name>
    <dbReference type="NCBI Taxonomy" id="99300"/>
    <lineage>
        <taxon>Eukaryota</taxon>
        <taxon>Viridiplantae</taxon>
        <taxon>Streptophyta</taxon>
        <taxon>Embryophyta</taxon>
        <taxon>Tracheophyta</taxon>
        <taxon>Spermatophyta</taxon>
        <taxon>Magnoliopsida</taxon>
        <taxon>eudicotyledons</taxon>
        <taxon>Gunneridae</taxon>
        <taxon>Pentapetalae</taxon>
        <taxon>asterids</taxon>
        <taxon>lamiids</taxon>
        <taxon>Lamiales</taxon>
        <taxon>Orobanchaceae</taxon>
        <taxon>Rehmannieae</taxon>
        <taxon>Rehmannia</taxon>
    </lineage>
</organism>
<sequence length="289" mass="33309">MTAKLGYQPSFLWRSLIAARPTILEGTAWRIGKGRKVQIFEDRWIGMTNFEKPTCRTNVINPTAKVSDLIDFDAKAWRFDFIRQNFKAHDANRICAMHLSSRLPEDKMLWRHSKNGQFSGKTAYYAIKSKSENAYSRYPSASNSNGAWKKIWQLRILSKIKHFIWKACLNALPTKYKLVEKNIAIDPICAICGEGPETLTHLMLECHEVIPVWLHSPLRIDPSLLSFGLFKNSLWCTMDTSPMDNTELLCITAWCIWTARNKLCFEHKPFNAENVLHELKMHSSSRTAT</sequence>
<comment type="caution">
    <text evidence="2">The sequence shown here is derived from an EMBL/GenBank/DDBJ whole genome shotgun (WGS) entry which is preliminary data.</text>
</comment>